<evidence type="ECO:0000313" key="5">
    <source>
        <dbReference type="Proteomes" id="UP000247345"/>
    </source>
</evidence>
<dbReference type="Pfam" id="PF15892">
    <property type="entry name" value="BNR_4"/>
    <property type="match status" value="1"/>
</dbReference>
<protein>
    <submittedName>
        <fullName evidence="4">Uncharacterized protein</fullName>
    </submittedName>
</protein>
<dbReference type="NCBIfam" id="TIGR04183">
    <property type="entry name" value="Por_Secre_tail"/>
    <property type="match status" value="1"/>
</dbReference>
<reference evidence="4 5" key="1">
    <citation type="submission" date="2016-12" db="EMBL/GenBank/DDBJ databases">
        <title>Trade-off between light-utilization and light-protection in marine flavobacteria.</title>
        <authorList>
            <person name="Kumagai Y."/>
            <person name="Yoshizawa S."/>
            <person name="Kogure K."/>
            <person name="Iwasaki W."/>
        </authorList>
    </citation>
    <scope>NUCLEOTIDE SEQUENCE [LARGE SCALE GENOMIC DNA]</scope>
    <source>
        <strain evidence="4 5">KCTC 12100</strain>
    </source>
</reference>
<organism evidence="4 5">
    <name type="scientific">Polaribacter butkevichii</name>
    <dbReference type="NCBI Taxonomy" id="218490"/>
    <lineage>
        <taxon>Bacteria</taxon>
        <taxon>Pseudomonadati</taxon>
        <taxon>Bacteroidota</taxon>
        <taxon>Flavobacteriia</taxon>
        <taxon>Flavobacteriales</taxon>
        <taxon>Flavobacteriaceae</taxon>
    </lineage>
</organism>
<dbReference type="EMBL" id="MSCK01000001">
    <property type="protein sequence ID" value="PQJ72693.1"/>
    <property type="molecule type" value="Genomic_DNA"/>
</dbReference>
<proteinExistence type="predicted"/>
<dbReference type="Pfam" id="PF24208">
    <property type="entry name" value="Beta-tre_PLH30"/>
    <property type="match status" value="1"/>
</dbReference>
<dbReference type="Gene3D" id="2.60.40.10">
    <property type="entry name" value="Immunoglobulins"/>
    <property type="match status" value="1"/>
</dbReference>
<dbReference type="InterPro" id="IPR057036">
    <property type="entry name" value="Beta-tre_PLH30"/>
</dbReference>
<keyword evidence="5" id="KW-1185">Reference proteome</keyword>
<sequence length="814" mass="91718">MIKTTIKKYFKFCNEKLILTLFLFLGFNSSINAQVILEKEVKISDTALFFDGSKVNGSATNTGENAPYDYFFGKIITPHGDCLKTYKEFVFMTWYRGGKEDRHVMLTRYNTKTGTQKTIEFPHRHSGYQNKWWIGESHNTIAVAISPIDGTIHLLYDMHSYSRTRPSDGSLSNDYFRYSYSQKNAASVADEDFTLDQFVKDNEGDYKHISLNGQEDYSSFSALTYPQFFLNDSGDLFMYMREGGNNNGAYKFSKYTANSSSWSSFTHFNVLNAKSKGEAYNWGLYGNMKYVNGKIRVGFQRRSSNNNDKYQYQNGVYYAYSDNQSGADSWKNYKGESFSLPLIDADKAKVTEPGDLVSTTAANKVYIVGGFDWTVTDQGNVHIISKVKDNENNVTKNVHTYKKAGDADFTTTTDFAGAESIYTFGNDIYIIGLNNGRVFVEKAEGGTNNFTRIYQATNGRIFNHGRVHIADGKLYYYLMEKKTGNAQPIYLQIIDLGILPKPFNVSLAAPYDNQVFNTTETIQLRANSSTNSGTISKVEFWVDGQLYSEDTTSPYTGEWSTQAPGTHTVKAIAYNDKNESLSSTEVTITVNNKDFSDLSGDIYRIKNVATGRYLDSEESAVITSEVATGEDKEWEFVKSGDFYNIDSSVKGILRFAGGSAGTIINTGFAPPRVDVDKIWTVIYEGNGVYTFETKNSGRYLYNEEDNTVSHSLNKDDRSKWIVESTTAILSVNDNQLNLQSIQVYPNPVKDQFTISLKGITNAKIFISDMLGKIVYKTVTNKENVLVTEKLNSGIYIIRVISDHNKVYNHKIIVK</sequence>
<dbReference type="Proteomes" id="UP000247345">
    <property type="component" value="Unassembled WGS sequence"/>
</dbReference>
<gene>
    <name evidence="4" type="ORF">BTO14_05210</name>
</gene>
<feature type="domain" description="Endo-acting ulvan lyase beta-trefoil" evidence="3">
    <location>
        <begin position="603"/>
        <end position="720"/>
    </location>
</feature>
<dbReference type="SUPFAM" id="SSF50370">
    <property type="entry name" value="Ricin B-like lectins"/>
    <property type="match status" value="1"/>
</dbReference>
<comment type="caution">
    <text evidence="4">The sequence shown here is derived from an EMBL/GenBank/DDBJ whole genome shotgun (WGS) entry which is preliminary data.</text>
</comment>
<evidence type="ECO:0000313" key="4">
    <source>
        <dbReference type="EMBL" id="PQJ72693.1"/>
    </source>
</evidence>
<keyword evidence="1" id="KW-0732">Signal</keyword>
<dbReference type="InterPro" id="IPR035992">
    <property type="entry name" value="Ricin_B-like_lectins"/>
</dbReference>
<dbReference type="Pfam" id="PF17957">
    <property type="entry name" value="Big_7"/>
    <property type="match status" value="1"/>
</dbReference>
<name>A0A2P6CCR8_9FLAO</name>
<dbReference type="Pfam" id="PF18962">
    <property type="entry name" value="Por_Secre_tail"/>
    <property type="match status" value="1"/>
</dbReference>
<dbReference type="InterPro" id="IPR013783">
    <property type="entry name" value="Ig-like_fold"/>
</dbReference>
<dbReference type="InterPro" id="IPR026444">
    <property type="entry name" value="Secre_tail"/>
</dbReference>
<dbReference type="Gene3D" id="2.80.10.50">
    <property type="match status" value="1"/>
</dbReference>
<evidence type="ECO:0000256" key="1">
    <source>
        <dbReference type="ARBA" id="ARBA00022729"/>
    </source>
</evidence>
<evidence type="ECO:0000259" key="3">
    <source>
        <dbReference type="Pfam" id="PF24208"/>
    </source>
</evidence>
<dbReference type="RefSeq" id="WP_170062878.1">
    <property type="nucleotide sequence ID" value="NZ_CP150661.1"/>
</dbReference>
<accession>A0A2P6CCR8</accession>
<evidence type="ECO:0000259" key="2">
    <source>
        <dbReference type="Pfam" id="PF18962"/>
    </source>
</evidence>
<dbReference type="AlphaFoldDB" id="A0A2P6CCR8"/>
<feature type="domain" description="Secretion system C-terminal sorting" evidence="2">
    <location>
        <begin position="743"/>
        <end position="813"/>
    </location>
</feature>